<reference evidence="1" key="1">
    <citation type="submission" date="2018-01" db="EMBL/GenBank/DDBJ databases">
        <authorList>
            <person name="Clerissi C."/>
        </authorList>
    </citation>
    <scope>NUCLEOTIDE SEQUENCE</scope>
    <source>
        <strain evidence="1">Cupriavidus oxalaticus LMG 2235</strain>
    </source>
</reference>
<comment type="caution">
    <text evidence="1">The sequence shown here is derived from an EMBL/GenBank/DDBJ whole genome shotgun (WGS) entry which is preliminary data.</text>
</comment>
<dbReference type="Proteomes" id="UP000256862">
    <property type="component" value="Chromosome CO2235"/>
</dbReference>
<name>A0A375GE31_9BURK</name>
<dbReference type="EMBL" id="OGUS01000129">
    <property type="protein sequence ID" value="SPC17016.1"/>
    <property type="molecule type" value="Genomic_DNA"/>
</dbReference>
<evidence type="ECO:0000313" key="1">
    <source>
        <dbReference type="EMBL" id="SPC17016.1"/>
    </source>
</evidence>
<sequence length="25" mass="2835">MRAIASRCLMADNQSGWQAVRLIPF</sequence>
<dbReference type="AlphaFoldDB" id="A0A375GE31"/>
<gene>
    <name evidence="1" type="ORF">CO2235_70062</name>
</gene>
<proteinExistence type="predicted"/>
<accession>A0A375GE31</accession>
<protein>
    <submittedName>
        <fullName evidence="1">Uncharacterized protein</fullName>
    </submittedName>
</protein>
<organism evidence="1">
    <name type="scientific">Cupriavidus oxalaticus</name>
    <dbReference type="NCBI Taxonomy" id="96344"/>
    <lineage>
        <taxon>Bacteria</taxon>
        <taxon>Pseudomonadati</taxon>
        <taxon>Pseudomonadota</taxon>
        <taxon>Betaproteobacteria</taxon>
        <taxon>Burkholderiales</taxon>
        <taxon>Burkholderiaceae</taxon>
        <taxon>Cupriavidus</taxon>
    </lineage>
</organism>